<dbReference type="Pfam" id="PF14345">
    <property type="entry name" value="GDYXXLXY"/>
    <property type="match status" value="1"/>
</dbReference>
<evidence type="ECO:0000259" key="2">
    <source>
        <dbReference type="Pfam" id="PF09925"/>
    </source>
</evidence>
<feature type="transmembrane region" description="Helical" evidence="1">
    <location>
        <begin position="118"/>
        <end position="136"/>
    </location>
</feature>
<feature type="domain" description="DUF2157" evidence="2">
    <location>
        <begin position="11"/>
        <end position="114"/>
    </location>
</feature>
<evidence type="ECO:0000313" key="4">
    <source>
        <dbReference type="Proteomes" id="UP000429595"/>
    </source>
</evidence>
<evidence type="ECO:0000256" key="1">
    <source>
        <dbReference type="SAM" id="Phobius"/>
    </source>
</evidence>
<keyword evidence="4" id="KW-1185">Reference proteome</keyword>
<feature type="transmembrane region" description="Helical" evidence="1">
    <location>
        <begin position="434"/>
        <end position="451"/>
    </location>
</feature>
<name>A0A6I1FN13_9BACI</name>
<dbReference type="InterPro" id="IPR018677">
    <property type="entry name" value="DUF2157"/>
</dbReference>
<dbReference type="InterPro" id="IPR025833">
    <property type="entry name" value="GDYXXLXY"/>
</dbReference>
<proteinExistence type="predicted"/>
<feature type="transmembrane region" description="Helical" evidence="1">
    <location>
        <begin position="9"/>
        <end position="27"/>
    </location>
</feature>
<feature type="transmembrane region" description="Helical" evidence="1">
    <location>
        <begin position="509"/>
        <end position="527"/>
    </location>
</feature>
<organism evidence="3 4">
    <name type="scientific">Bacillus aerolatus</name>
    <dbReference type="NCBI Taxonomy" id="2653354"/>
    <lineage>
        <taxon>Bacteria</taxon>
        <taxon>Bacillati</taxon>
        <taxon>Bacillota</taxon>
        <taxon>Bacilli</taxon>
        <taxon>Bacillales</taxon>
        <taxon>Bacillaceae</taxon>
        <taxon>Bacillus</taxon>
    </lineage>
</organism>
<gene>
    <name evidence="3" type="ORF">F9802_14745</name>
</gene>
<dbReference type="AlphaFoldDB" id="A0A6I1FN13"/>
<keyword evidence="1" id="KW-0812">Transmembrane</keyword>
<protein>
    <submittedName>
        <fullName evidence="3">DUF2157 domain-containing protein</fullName>
    </submittedName>
</protein>
<accession>A0A6I1FN13</accession>
<dbReference type="Pfam" id="PF09925">
    <property type="entry name" value="DUF2157"/>
    <property type="match status" value="1"/>
</dbReference>
<feature type="transmembrane region" description="Helical" evidence="1">
    <location>
        <begin position="304"/>
        <end position="329"/>
    </location>
</feature>
<feature type="transmembrane region" description="Helical" evidence="1">
    <location>
        <begin position="148"/>
        <end position="165"/>
    </location>
</feature>
<feature type="transmembrane region" description="Helical" evidence="1">
    <location>
        <begin position="68"/>
        <end position="88"/>
    </location>
</feature>
<feature type="transmembrane region" description="Helical" evidence="1">
    <location>
        <begin position="335"/>
        <end position="353"/>
    </location>
</feature>
<feature type="transmembrane region" description="Helical" evidence="1">
    <location>
        <begin position="360"/>
        <end position="378"/>
    </location>
</feature>
<comment type="caution">
    <text evidence="3">The sequence shown here is derived from an EMBL/GenBank/DDBJ whole genome shotgun (WGS) entry which is preliminary data.</text>
</comment>
<feature type="transmembrane region" description="Helical" evidence="1">
    <location>
        <begin position="458"/>
        <end position="476"/>
    </location>
</feature>
<feature type="transmembrane region" description="Helical" evidence="1">
    <location>
        <begin position="482"/>
        <end position="500"/>
    </location>
</feature>
<feature type="transmembrane region" description="Helical" evidence="1">
    <location>
        <begin position="235"/>
        <end position="257"/>
    </location>
</feature>
<dbReference type="RefSeq" id="WP_152153295.1">
    <property type="nucleotide sequence ID" value="NZ_WEIO01000009.1"/>
</dbReference>
<feature type="transmembrane region" description="Helical" evidence="1">
    <location>
        <begin position="201"/>
        <end position="223"/>
    </location>
</feature>
<feature type="transmembrane region" description="Helical" evidence="1">
    <location>
        <begin position="263"/>
        <end position="283"/>
    </location>
</feature>
<feature type="transmembrane region" description="Helical" evidence="1">
    <location>
        <begin position="172"/>
        <end position="189"/>
    </location>
</feature>
<dbReference type="Proteomes" id="UP000429595">
    <property type="component" value="Unassembled WGS sequence"/>
</dbReference>
<sequence>MLVNKRGDIPYILGLIFLIAGVVYFFASNWPLLDRPVKISLSIAMIIVSFAISIFYKRSPTFAYLSNWWLFISAISFGVGVALIGQTYNSHADSYLLFLIWLVPVVLLAFFTKYQPFYWLTLLLFELTIWMKVYPTGFWMDYSGTQEAMIYLAMIFVHLVLFYTLKKSGLEKLGFITLIIAQYCSLFLLNKHSIYDIFSDFSSWSLFYTVLHGIYIAFIFFFWRRFINERKKHPVEMAVHLLFFGVYIIYNAFLIYITVFGDTVFFTGFLLLIAVFGFSVYVLQKLAKTTKESDKKWSRYTYKFFVGILSFLATIIAIASIGSFAALLFSFGDGMMYSFFTIGAVCIACSFAVKSKNLIVVQLTMQITGIAFLFFFAYMHGQMWIFWLLAVSFIVLSFLFFRIRAGLFYYLAANGALFSAILSTFSEFDISGEWIKIVFLLFGLLNAALFMKWSQQRLGLLAYLLSLCYFFAMTVGDEDHSVSVSIVLHLIFVVYFYFHLTHPKSSSRLYQWVTWAAVAAFLSWKYYEFVWKLLHKSLAFFLVSALFFLLFYLWGKKNTEKARNILEWNWKPVALILVVQLAFIGFTSWQKEQLLQNGELVALKLEPIDPRSLLQGDYVQLNYVIHTTYQNEQQDGRFKEGKLYVQLEKTKETVSYHGSDVAIYTPVRFASANQSAGGNEGVVTIQGKGRYGNLELGIEHFFIPEHTGEDWEEKNTALVRVAKNGDAIVETLVKQ</sequence>
<feature type="transmembrane region" description="Helical" evidence="1">
    <location>
        <begin position="408"/>
        <end position="428"/>
    </location>
</feature>
<feature type="transmembrane region" description="Helical" evidence="1">
    <location>
        <begin position="94"/>
        <end position="111"/>
    </location>
</feature>
<dbReference type="EMBL" id="WEIO01000009">
    <property type="protein sequence ID" value="KAB7705353.1"/>
    <property type="molecule type" value="Genomic_DNA"/>
</dbReference>
<feature type="transmembrane region" description="Helical" evidence="1">
    <location>
        <begin position="533"/>
        <end position="553"/>
    </location>
</feature>
<feature type="transmembrane region" description="Helical" evidence="1">
    <location>
        <begin position="39"/>
        <end position="56"/>
    </location>
</feature>
<feature type="transmembrane region" description="Helical" evidence="1">
    <location>
        <begin position="573"/>
        <end position="589"/>
    </location>
</feature>
<feature type="transmembrane region" description="Helical" evidence="1">
    <location>
        <begin position="384"/>
        <end position="401"/>
    </location>
</feature>
<keyword evidence="1" id="KW-1133">Transmembrane helix</keyword>
<evidence type="ECO:0000313" key="3">
    <source>
        <dbReference type="EMBL" id="KAB7705353.1"/>
    </source>
</evidence>
<reference evidence="3 4" key="1">
    <citation type="submission" date="2019-10" db="EMBL/GenBank/DDBJ databases">
        <title>Bacillus aerolatum sp. nov., isolated from bioaerosol of sport playgrounds.</title>
        <authorList>
            <person name="Chen P."/>
            <person name="Zhang G."/>
        </authorList>
    </citation>
    <scope>NUCLEOTIDE SEQUENCE [LARGE SCALE GENOMIC DNA]</scope>
    <source>
        <strain evidence="3 4">CX253</strain>
    </source>
</reference>
<keyword evidence="1" id="KW-0472">Membrane</keyword>